<sequence>MNNPYVLLWFEAPLQSWGADSKFGRRDTLTFPTKSGVLGLVLSALGAGGEQRALLAEFSHLNQTVISFVRCKKTGDGNIKHDREPLLRDFHMVGSDYDKHDPWASLLIPKTREGKPAVGGGTKMTYRYYLQDAVFAVILEVPADKAEVVAQALQNPAWDIYLGRKNCVPTDFIYRGTFDNETVALEMAASIAMGKQRIEDFRVLQGAIEKDNADEIFTVNDIPVQFGEDKRYRDRQVSLIYAR</sequence>
<dbReference type="AlphaFoldDB" id="A0A916BG00"/>
<dbReference type="InterPro" id="IPR021124">
    <property type="entry name" value="CRISPR-assoc_prot_Cas5"/>
</dbReference>
<dbReference type="NCBIfam" id="TIGR01868">
    <property type="entry name" value="casD_Cas5e"/>
    <property type="match status" value="1"/>
</dbReference>
<dbReference type="InterPro" id="IPR010147">
    <property type="entry name" value="CRISPR-assoc_prot_CasD"/>
</dbReference>
<organism evidence="2 3">
    <name type="scientific">Candidatus Nitrotoga fabula</name>
    <dbReference type="NCBI Taxonomy" id="2182327"/>
    <lineage>
        <taxon>Bacteria</taxon>
        <taxon>Pseudomonadati</taxon>
        <taxon>Pseudomonadota</taxon>
        <taxon>Betaproteobacteria</taxon>
        <taxon>Nitrosomonadales</taxon>
        <taxon>Gallionellaceae</taxon>
        <taxon>Candidatus Nitrotoga</taxon>
    </lineage>
</organism>
<comment type="caution">
    <text evidence="2">The sequence shown here is derived from an EMBL/GenBank/DDBJ whole genome shotgun (WGS) entry which is preliminary data.</text>
</comment>
<dbReference type="NCBIfam" id="TIGR02593">
    <property type="entry name" value="CRISPR_cas5"/>
    <property type="match status" value="1"/>
</dbReference>
<dbReference type="Proteomes" id="UP000675882">
    <property type="component" value="Unassembled WGS sequence"/>
</dbReference>
<dbReference type="Pfam" id="PF09704">
    <property type="entry name" value="Cas_Cas5d"/>
    <property type="match status" value="1"/>
</dbReference>
<evidence type="ECO:0000313" key="2">
    <source>
        <dbReference type="EMBL" id="CAE6710849.1"/>
    </source>
</evidence>
<keyword evidence="3" id="KW-1185">Reference proteome</keyword>
<name>A0A916BG00_9PROT</name>
<evidence type="ECO:0000313" key="3">
    <source>
        <dbReference type="Proteomes" id="UP000675882"/>
    </source>
</evidence>
<evidence type="ECO:0000256" key="1">
    <source>
        <dbReference type="ARBA" id="ARBA00023118"/>
    </source>
</evidence>
<dbReference type="GO" id="GO:0051607">
    <property type="term" value="P:defense response to virus"/>
    <property type="evidence" value="ECO:0007669"/>
    <property type="project" value="UniProtKB-KW"/>
</dbReference>
<dbReference type="Gene3D" id="3.30.70.2660">
    <property type="match status" value="1"/>
</dbReference>
<accession>A0A916BG00</accession>
<keyword evidence="1" id="KW-0051">Antiviral defense</keyword>
<dbReference type="GO" id="GO:0043571">
    <property type="term" value="P:maintenance of CRISPR repeat elements"/>
    <property type="evidence" value="ECO:0007669"/>
    <property type="project" value="InterPro"/>
</dbReference>
<dbReference type="GO" id="GO:0003723">
    <property type="term" value="F:RNA binding"/>
    <property type="evidence" value="ECO:0007669"/>
    <property type="project" value="InterPro"/>
</dbReference>
<dbReference type="RefSeq" id="WP_213035780.1">
    <property type="nucleotide sequence ID" value="NZ_CAJNBL010000011.1"/>
</dbReference>
<proteinExistence type="predicted"/>
<dbReference type="InterPro" id="IPR013422">
    <property type="entry name" value="CRISPR-assoc_prot_Cas5_N"/>
</dbReference>
<dbReference type="CDD" id="cd09756">
    <property type="entry name" value="Cas5_I-E"/>
    <property type="match status" value="1"/>
</dbReference>
<dbReference type="EMBL" id="CAJNBL010000011">
    <property type="protein sequence ID" value="CAE6710849.1"/>
    <property type="molecule type" value="Genomic_DNA"/>
</dbReference>
<protein>
    <submittedName>
        <fullName evidence="2">CRISPR-associated protein, Cas5e family</fullName>
    </submittedName>
</protein>
<reference evidence="2" key="1">
    <citation type="submission" date="2021-02" db="EMBL/GenBank/DDBJ databases">
        <authorList>
            <person name="Han P."/>
        </authorList>
    </citation>
    <scope>NUCLEOTIDE SEQUENCE</scope>
    <source>
        <strain evidence="2">Candidatus Nitrotoga sp. ZN8</strain>
    </source>
</reference>
<gene>
    <name evidence="2" type="ORF">NTGZN8_190082</name>
</gene>